<keyword evidence="2" id="KW-0812">Transmembrane</keyword>
<evidence type="ECO:0000259" key="5">
    <source>
        <dbReference type="PROSITE" id="PS52015"/>
    </source>
</evidence>
<gene>
    <name evidence="6" type="ORF">QJV33_01875</name>
</gene>
<evidence type="ECO:0000256" key="4">
    <source>
        <dbReference type="ARBA" id="ARBA00023136"/>
    </source>
</evidence>
<evidence type="ECO:0000313" key="6">
    <source>
        <dbReference type="EMBL" id="MDI2112048.1"/>
    </source>
</evidence>
<keyword evidence="3" id="KW-1133">Transmembrane helix</keyword>
<dbReference type="PROSITE" id="PS52015">
    <property type="entry name" value="TONB_CTD"/>
    <property type="match status" value="1"/>
</dbReference>
<feature type="domain" description="TonB C-terminal" evidence="5">
    <location>
        <begin position="49"/>
        <end position="141"/>
    </location>
</feature>
<dbReference type="InterPro" id="IPR006260">
    <property type="entry name" value="TonB/TolA_C"/>
</dbReference>
<keyword evidence="4" id="KW-0472">Membrane</keyword>
<reference evidence="6" key="1">
    <citation type="submission" date="2023-05" db="EMBL/GenBank/DDBJ databases">
        <title>Whole genome sequence of Commensalibacter sp.</title>
        <authorList>
            <person name="Charoenyingcharoen P."/>
            <person name="Yukphan P."/>
        </authorList>
    </citation>
    <scope>NUCLEOTIDE SEQUENCE</scope>
    <source>
        <strain evidence="6">TBRC 10068</strain>
    </source>
</reference>
<accession>A0ABT6Q570</accession>
<dbReference type="EMBL" id="JASBAN010000001">
    <property type="protein sequence ID" value="MDI2112048.1"/>
    <property type="molecule type" value="Genomic_DNA"/>
</dbReference>
<sequence>MSELYHLLQMFFSALLFLLSCLGSLGQFLYPWANKTEQKLPKANIEAITRAAGNRPVNGVQLEYPKDMLDARKQGRVILFCDVEVTGKPVDCEITQTSGHKAFDVAALRYMMQALFDPAMEEGVPVREYKHRYVVDFRLGQ</sequence>
<evidence type="ECO:0000256" key="1">
    <source>
        <dbReference type="ARBA" id="ARBA00004167"/>
    </source>
</evidence>
<protein>
    <submittedName>
        <fullName evidence="6">Energy transducer TonB</fullName>
    </submittedName>
</protein>
<dbReference type="SUPFAM" id="SSF74653">
    <property type="entry name" value="TolA/TonB C-terminal domain"/>
    <property type="match status" value="1"/>
</dbReference>
<comment type="caution">
    <text evidence="6">The sequence shown here is derived from an EMBL/GenBank/DDBJ whole genome shotgun (WGS) entry which is preliminary data.</text>
</comment>
<comment type="subcellular location">
    <subcellularLocation>
        <location evidence="1">Membrane</location>
        <topology evidence="1">Single-pass membrane protein</topology>
    </subcellularLocation>
</comment>
<dbReference type="Proteomes" id="UP001431775">
    <property type="component" value="Unassembled WGS sequence"/>
</dbReference>
<dbReference type="InterPro" id="IPR037682">
    <property type="entry name" value="TonB_C"/>
</dbReference>
<evidence type="ECO:0000256" key="2">
    <source>
        <dbReference type="ARBA" id="ARBA00022692"/>
    </source>
</evidence>
<dbReference type="NCBIfam" id="TIGR01352">
    <property type="entry name" value="tonB_Cterm"/>
    <property type="match status" value="1"/>
</dbReference>
<keyword evidence="7" id="KW-1185">Reference proteome</keyword>
<proteinExistence type="predicted"/>
<dbReference type="RefSeq" id="WP_281461723.1">
    <property type="nucleotide sequence ID" value="NZ_JASBAN010000001.1"/>
</dbReference>
<dbReference type="Pfam" id="PF03544">
    <property type="entry name" value="TonB_C"/>
    <property type="match status" value="1"/>
</dbReference>
<evidence type="ECO:0000313" key="7">
    <source>
        <dbReference type="Proteomes" id="UP001431775"/>
    </source>
</evidence>
<organism evidence="6 7">
    <name type="scientific">Commensalibacter nepenthis</name>
    <dbReference type="NCBI Taxonomy" id="3043872"/>
    <lineage>
        <taxon>Bacteria</taxon>
        <taxon>Pseudomonadati</taxon>
        <taxon>Pseudomonadota</taxon>
        <taxon>Alphaproteobacteria</taxon>
        <taxon>Acetobacterales</taxon>
        <taxon>Acetobacteraceae</taxon>
    </lineage>
</organism>
<dbReference type="Gene3D" id="3.30.1150.10">
    <property type="match status" value="1"/>
</dbReference>
<name>A0ABT6Q570_9PROT</name>
<evidence type="ECO:0000256" key="3">
    <source>
        <dbReference type="ARBA" id="ARBA00022989"/>
    </source>
</evidence>